<comment type="caution">
    <text evidence="2">The sequence shown here is derived from an EMBL/GenBank/DDBJ whole genome shotgun (WGS) entry which is preliminary data.</text>
</comment>
<feature type="region of interest" description="Disordered" evidence="1">
    <location>
        <begin position="62"/>
        <end position="93"/>
    </location>
</feature>
<reference evidence="3" key="1">
    <citation type="journal article" date="2019" name="Int. J. Syst. Evol. Microbiol.">
        <title>The Global Catalogue of Microorganisms (GCM) 10K type strain sequencing project: providing services to taxonomists for standard genome sequencing and annotation.</title>
        <authorList>
            <consortium name="The Broad Institute Genomics Platform"/>
            <consortium name="The Broad Institute Genome Sequencing Center for Infectious Disease"/>
            <person name="Wu L."/>
            <person name="Ma J."/>
        </authorList>
    </citation>
    <scope>NUCLEOTIDE SEQUENCE [LARGE SCALE GENOMIC DNA]</scope>
    <source>
        <strain evidence="3">JCM 16702</strain>
    </source>
</reference>
<protein>
    <submittedName>
        <fullName evidence="2">Uncharacterized protein</fullName>
    </submittedName>
</protein>
<dbReference type="Proteomes" id="UP001500683">
    <property type="component" value="Unassembled WGS sequence"/>
</dbReference>
<dbReference type="EMBL" id="BAAAZG010000002">
    <property type="protein sequence ID" value="GAA4059411.1"/>
    <property type="molecule type" value="Genomic_DNA"/>
</dbReference>
<accession>A0ABP7V4H0</accession>
<name>A0ABP7V4H0_9ACTN</name>
<evidence type="ECO:0000313" key="2">
    <source>
        <dbReference type="EMBL" id="GAA4059411.1"/>
    </source>
</evidence>
<sequence>MAAKGGLVPRLGLAGRQRLDNGSLYNAVDPPSLVRSARRGQERAAATSASVESAIRAPLPARSTSGTVIHDDGWLAPRLPSPQNLVKRAPYDGGADAWREPLRRALLGDRDAAA</sequence>
<organism evidence="2 3">
    <name type="scientific">Actinomadura miaoliensis</name>
    <dbReference type="NCBI Taxonomy" id="430685"/>
    <lineage>
        <taxon>Bacteria</taxon>
        <taxon>Bacillati</taxon>
        <taxon>Actinomycetota</taxon>
        <taxon>Actinomycetes</taxon>
        <taxon>Streptosporangiales</taxon>
        <taxon>Thermomonosporaceae</taxon>
        <taxon>Actinomadura</taxon>
    </lineage>
</organism>
<evidence type="ECO:0000256" key="1">
    <source>
        <dbReference type="SAM" id="MobiDB-lite"/>
    </source>
</evidence>
<evidence type="ECO:0000313" key="3">
    <source>
        <dbReference type="Proteomes" id="UP001500683"/>
    </source>
</evidence>
<gene>
    <name evidence="2" type="ORF">GCM10022214_09870</name>
</gene>
<keyword evidence="3" id="KW-1185">Reference proteome</keyword>
<proteinExistence type="predicted"/>